<dbReference type="InterPro" id="IPR032693">
    <property type="entry name" value="YtkA-like_dom"/>
</dbReference>
<proteinExistence type="predicted"/>
<keyword evidence="1" id="KW-0472">Membrane</keyword>
<evidence type="ECO:0000313" key="4">
    <source>
        <dbReference type="Proteomes" id="UP000063387"/>
    </source>
</evidence>
<sequence>MTGSRTAPDPAARSSRLIALALGIPILLVLAVLFAMPFMAGNETTLQVDGHVPAEPGTEQGGVHFSGTVHQWAVSGSLAIDADREARLSFRLRGPDGSPPRQAMQVPIVFTMPGHDMEMTVTARQTGPDSFAARSTLPMSGAWQMRMTFSDVDGVLSFDTRG</sequence>
<dbReference type="KEGG" id="hco:LOKO_02829"/>
<reference evidence="3 4" key="1">
    <citation type="journal article" date="2016" name="Genome Announc.">
        <title>Draft Genome Sequence of 'Halomonas chromatireducens' Strain AGD 8-3, a Haloalkaliphilic Chromate- and Selenite-Reducing Gammaproteobacterium.</title>
        <authorList>
            <person name="Sharko F.S."/>
            <person name="Shapovalova A.A."/>
            <person name="Tsygankova S.V."/>
            <person name="Komova A.V."/>
            <person name="Boulygina E.S."/>
            <person name="Teslyuk A.B."/>
            <person name="Gotovtsev P.M."/>
            <person name="Namsaraev Z.B."/>
            <person name="Khijniak T.V."/>
            <person name="Nedoluzhko A.V."/>
            <person name="Vasilov R.G."/>
        </authorList>
    </citation>
    <scope>NUCLEOTIDE SEQUENCE [LARGE SCALE GENOMIC DNA]</scope>
    <source>
        <strain evidence="3 4">AGD 8-3</strain>
    </source>
</reference>
<dbReference type="Pfam" id="PF13115">
    <property type="entry name" value="YtkA"/>
    <property type="match status" value="1"/>
</dbReference>
<accession>A0A0X8HG03</accession>
<dbReference type="OrthoDB" id="6166504at2"/>
<organism evidence="3 4">
    <name type="scientific">Halomonas chromatireducens</name>
    <dbReference type="NCBI Taxonomy" id="507626"/>
    <lineage>
        <taxon>Bacteria</taxon>
        <taxon>Pseudomonadati</taxon>
        <taxon>Pseudomonadota</taxon>
        <taxon>Gammaproteobacteria</taxon>
        <taxon>Oceanospirillales</taxon>
        <taxon>Halomonadaceae</taxon>
        <taxon>Halomonas</taxon>
    </lineage>
</organism>
<protein>
    <recommendedName>
        <fullName evidence="2">YtkA-like domain-containing protein</fullName>
    </recommendedName>
</protein>
<reference evidence="3 4" key="2">
    <citation type="submission" date="2016-02" db="EMBL/GenBank/DDBJ databases">
        <authorList>
            <person name="Wen L."/>
            <person name="He K."/>
            <person name="Yang H."/>
        </authorList>
    </citation>
    <scope>NUCLEOTIDE SEQUENCE [LARGE SCALE GENOMIC DNA]</scope>
    <source>
        <strain evidence="3 4">AGD 8-3</strain>
    </source>
</reference>
<dbReference type="PATRIC" id="fig|507626.3.peg.2826"/>
<evidence type="ECO:0000256" key="1">
    <source>
        <dbReference type="SAM" id="Phobius"/>
    </source>
</evidence>
<feature type="transmembrane region" description="Helical" evidence="1">
    <location>
        <begin position="17"/>
        <end position="39"/>
    </location>
</feature>
<evidence type="ECO:0000313" key="3">
    <source>
        <dbReference type="EMBL" id="AMD01880.1"/>
    </source>
</evidence>
<keyword evidence="1" id="KW-0812">Transmembrane</keyword>
<keyword evidence="4" id="KW-1185">Reference proteome</keyword>
<dbReference type="RefSeq" id="WP_066450625.1">
    <property type="nucleotide sequence ID" value="NZ_CP014226.1"/>
</dbReference>
<feature type="domain" description="YtkA-like" evidence="2">
    <location>
        <begin position="84"/>
        <end position="146"/>
    </location>
</feature>
<name>A0A0X8HG03_9GAMM</name>
<dbReference type="Proteomes" id="UP000063387">
    <property type="component" value="Chromosome"/>
</dbReference>
<gene>
    <name evidence="3" type="ORF">LOKO_02829</name>
</gene>
<evidence type="ECO:0000259" key="2">
    <source>
        <dbReference type="Pfam" id="PF13115"/>
    </source>
</evidence>
<dbReference type="EMBL" id="CP014226">
    <property type="protein sequence ID" value="AMD01880.1"/>
    <property type="molecule type" value="Genomic_DNA"/>
</dbReference>
<keyword evidence="1" id="KW-1133">Transmembrane helix</keyword>
<dbReference type="STRING" id="507626.LOKO_02829"/>
<dbReference type="AlphaFoldDB" id="A0A0X8HG03"/>